<protein>
    <recommendedName>
        <fullName evidence="4">BAR domain-containing protein</fullName>
    </recommendedName>
</protein>
<sequence>MKSHAGEALGALQQEKESQVKDREAYEGRVAGLMMEVDEPLQKNLKRVYQAFEQAADQVEALYRTYLFPAFNLNRSRSFRRGLGGGCSFNISKWSDLICF</sequence>
<evidence type="ECO:0000313" key="3">
    <source>
        <dbReference type="Proteomes" id="UP001157006"/>
    </source>
</evidence>
<evidence type="ECO:0000313" key="2">
    <source>
        <dbReference type="EMBL" id="CAI8617003.1"/>
    </source>
</evidence>
<accession>A0AAV1B427</accession>
<feature type="region of interest" description="Disordered" evidence="1">
    <location>
        <begin position="1"/>
        <end position="22"/>
    </location>
</feature>
<dbReference type="Proteomes" id="UP001157006">
    <property type="component" value="Chromosome 6"/>
</dbReference>
<name>A0AAV1B427_VICFA</name>
<evidence type="ECO:0008006" key="4">
    <source>
        <dbReference type="Google" id="ProtNLM"/>
    </source>
</evidence>
<organism evidence="2 3">
    <name type="scientific">Vicia faba</name>
    <name type="common">Broad bean</name>
    <name type="synonym">Faba vulgaris</name>
    <dbReference type="NCBI Taxonomy" id="3906"/>
    <lineage>
        <taxon>Eukaryota</taxon>
        <taxon>Viridiplantae</taxon>
        <taxon>Streptophyta</taxon>
        <taxon>Embryophyta</taxon>
        <taxon>Tracheophyta</taxon>
        <taxon>Spermatophyta</taxon>
        <taxon>Magnoliopsida</taxon>
        <taxon>eudicotyledons</taxon>
        <taxon>Gunneridae</taxon>
        <taxon>Pentapetalae</taxon>
        <taxon>rosids</taxon>
        <taxon>fabids</taxon>
        <taxon>Fabales</taxon>
        <taxon>Fabaceae</taxon>
        <taxon>Papilionoideae</taxon>
        <taxon>50 kb inversion clade</taxon>
        <taxon>NPAAA clade</taxon>
        <taxon>Hologalegina</taxon>
        <taxon>IRL clade</taxon>
        <taxon>Fabeae</taxon>
        <taxon>Vicia</taxon>
    </lineage>
</organism>
<dbReference type="AlphaFoldDB" id="A0AAV1B427"/>
<gene>
    <name evidence="2" type="ORF">VFH_VI055400</name>
</gene>
<keyword evidence="3" id="KW-1185">Reference proteome</keyword>
<proteinExistence type="predicted"/>
<evidence type="ECO:0000256" key="1">
    <source>
        <dbReference type="SAM" id="MobiDB-lite"/>
    </source>
</evidence>
<reference evidence="2 3" key="1">
    <citation type="submission" date="2023-01" db="EMBL/GenBank/DDBJ databases">
        <authorList>
            <person name="Kreplak J."/>
        </authorList>
    </citation>
    <scope>NUCLEOTIDE SEQUENCE [LARGE SCALE GENOMIC DNA]</scope>
</reference>
<dbReference type="EMBL" id="OX451741">
    <property type="protein sequence ID" value="CAI8617003.1"/>
    <property type="molecule type" value="Genomic_DNA"/>
</dbReference>